<comment type="caution">
    <text evidence="3">The sequence shown here is derived from an EMBL/GenBank/DDBJ whole genome shotgun (WGS) entry which is preliminary data.</text>
</comment>
<proteinExistence type="predicted"/>
<reference evidence="4" key="1">
    <citation type="journal article" date="2019" name="Int. J. Syst. Evol. Microbiol.">
        <title>The Global Catalogue of Microorganisms (GCM) 10K type strain sequencing project: providing services to taxonomists for standard genome sequencing and annotation.</title>
        <authorList>
            <consortium name="The Broad Institute Genomics Platform"/>
            <consortium name="The Broad Institute Genome Sequencing Center for Infectious Disease"/>
            <person name="Wu L."/>
            <person name="Ma J."/>
        </authorList>
    </citation>
    <scope>NUCLEOTIDE SEQUENCE [LARGE SCALE GENOMIC DNA]</scope>
    <source>
        <strain evidence="4">JCM 17810</strain>
    </source>
</reference>
<keyword evidence="4" id="KW-1185">Reference proteome</keyword>
<dbReference type="CDD" id="cd03789">
    <property type="entry name" value="GT9_LPS_heptosyltransferase"/>
    <property type="match status" value="1"/>
</dbReference>
<organism evidence="3 4">
    <name type="scientific">Georgenia halophila</name>
    <dbReference type="NCBI Taxonomy" id="620889"/>
    <lineage>
        <taxon>Bacteria</taxon>
        <taxon>Bacillati</taxon>
        <taxon>Actinomycetota</taxon>
        <taxon>Actinomycetes</taxon>
        <taxon>Micrococcales</taxon>
        <taxon>Bogoriellaceae</taxon>
        <taxon>Georgenia</taxon>
    </lineage>
</organism>
<evidence type="ECO:0000313" key="4">
    <source>
        <dbReference type="Proteomes" id="UP001500622"/>
    </source>
</evidence>
<dbReference type="PANTHER" id="PTHR30160:SF1">
    <property type="entry name" value="LIPOPOLYSACCHARIDE 1,2-N-ACETYLGLUCOSAMINETRANSFERASE-RELATED"/>
    <property type="match status" value="1"/>
</dbReference>
<dbReference type="RefSeq" id="WP_345216761.1">
    <property type="nucleotide sequence ID" value="NZ_BAABGN010000011.1"/>
</dbReference>
<gene>
    <name evidence="3" type="ORF">GCM10023169_26820</name>
</gene>
<dbReference type="PANTHER" id="PTHR30160">
    <property type="entry name" value="TETRAACYLDISACCHARIDE 4'-KINASE-RELATED"/>
    <property type="match status" value="1"/>
</dbReference>
<keyword evidence="2" id="KW-0808">Transferase</keyword>
<dbReference type="Gene3D" id="3.40.50.2000">
    <property type="entry name" value="Glycogen Phosphorylase B"/>
    <property type="match status" value="2"/>
</dbReference>
<dbReference type="SUPFAM" id="SSF53756">
    <property type="entry name" value="UDP-Glycosyltransferase/glycogen phosphorylase"/>
    <property type="match status" value="1"/>
</dbReference>
<protein>
    <recommendedName>
        <fullName evidence="5">ADP-heptose:LPS heptosyltransferase</fullName>
    </recommendedName>
</protein>
<accession>A0ABP8LD91</accession>
<name>A0ABP8LD91_9MICO</name>
<keyword evidence="1" id="KW-0328">Glycosyltransferase</keyword>
<evidence type="ECO:0008006" key="5">
    <source>
        <dbReference type="Google" id="ProtNLM"/>
    </source>
</evidence>
<dbReference type="InterPro" id="IPR051199">
    <property type="entry name" value="LPS_LOS_Heptosyltrfase"/>
</dbReference>
<dbReference type="Proteomes" id="UP001500622">
    <property type="component" value="Unassembled WGS sequence"/>
</dbReference>
<sequence length="377" mass="39650">MASRSTASAASVTVGALAPRFPDVDRIVVLPGQGLGDLLFAMPAMQSLVDAYGASITLLGTPLQAALLDGRPSPVDEVEVLPVARGVHDVRGRDEDPVATARFVDRLAARHHDLAVQMHGGGRFSNPFVLRLGARHTIGTRTPDAAHLERTIPYVYYQHEVLRALEVVGLAGAAPTQLEPRLESTAAERAAARERRTAGRPLVLLHPGATDPRRQWPAERFAEVAAALARSGADILVVGAAEDVPAGDEIVGRAGDVLDPRTASQVRSLAGALDLSELTGVLAEADVLVGNDSGPRHMAQAVGTATVGLYLFGNVINAAPLSRTYHRVHAGQMTACPVCGRDVMTAPRCEHDDSLVADIAAAPVVEDVEDLLSRLAP</sequence>
<evidence type="ECO:0000256" key="1">
    <source>
        <dbReference type="ARBA" id="ARBA00022676"/>
    </source>
</evidence>
<dbReference type="InterPro" id="IPR002201">
    <property type="entry name" value="Glyco_trans_9"/>
</dbReference>
<dbReference type="EMBL" id="BAABGN010000011">
    <property type="protein sequence ID" value="GAA4427185.1"/>
    <property type="molecule type" value="Genomic_DNA"/>
</dbReference>
<evidence type="ECO:0000256" key="2">
    <source>
        <dbReference type="ARBA" id="ARBA00022679"/>
    </source>
</evidence>
<dbReference type="Pfam" id="PF01075">
    <property type="entry name" value="Glyco_transf_9"/>
    <property type="match status" value="1"/>
</dbReference>
<evidence type="ECO:0000313" key="3">
    <source>
        <dbReference type="EMBL" id="GAA4427185.1"/>
    </source>
</evidence>